<dbReference type="InterPro" id="IPR036322">
    <property type="entry name" value="WD40_repeat_dom_sf"/>
</dbReference>
<reference evidence="9 10" key="1">
    <citation type="journal article" date="2016" name="Nat. Commun.">
        <title>Extremotolerant tardigrade genome and improved radiotolerance of human cultured cells by tardigrade-unique protein.</title>
        <authorList>
            <person name="Hashimoto T."/>
            <person name="Horikawa D.D."/>
            <person name="Saito Y."/>
            <person name="Kuwahara H."/>
            <person name="Kozuka-Hata H."/>
            <person name="Shin-I T."/>
            <person name="Minakuchi Y."/>
            <person name="Ohishi K."/>
            <person name="Motoyama A."/>
            <person name="Aizu T."/>
            <person name="Enomoto A."/>
            <person name="Kondo K."/>
            <person name="Tanaka S."/>
            <person name="Hara Y."/>
            <person name="Koshikawa S."/>
            <person name="Sagara H."/>
            <person name="Miura T."/>
            <person name="Yokobori S."/>
            <person name="Miyagawa K."/>
            <person name="Suzuki Y."/>
            <person name="Kubo T."/>
            <person name="Oyama M."/>
            <person name="Kohara Y."/>
            <person name="Fujiyama A."/>
            <person name="Arakawa K."/>
            <person name="Katayama T."/>
            <person name="Toyoda A."/>
            <person name="Kunieda T."/>
        </authorList>
    </citation>
    <scope>NUCLEOTIDE SEQUENCE [LARGE SCALE GENOMIC DNA]</scope>
    <source>
        <strain evidence="9 10">YOKOZUNA-1</strain>
    </source>
</reference>
<dbReference type="EMBL" id="BDGG01000014">
    <property type="protein sequence ID" value="GAV07214.1"/>
    <property type="molecule type" value="Genomic_DNA"/>
</dbReference>
<organism evidence="9 10">
    <name type="scientific">Ramazzottius varieornatus</name>
    <name type="common">Water bear</name>
    <name type="synonym">Tardigrade</name>
    <dbReference type="NCBI Taxonomy" id="947166"/>
    <lineage>
        <taxon>Eukaryota</taxon>
        <taxon>Metazoa</taxon>
        <taxon>Ecdysozoa</taxon>
        <taxon>Tardigrada</taxon>
        <taxon>Eutardigrada</taxon>
        <taxon>Parachela</taxon>
        <taxon>Hypsibioidea</taxon>
        <taxon>Ramazzottiidae</taxon>
        <taxon>Ramazzottius</taxon>
    </lineage>
</organism>
<dbReference type="PANTHER" id="PTHR19849">
    <property type="entry name" value="PHOSPHOLIPASE A-2-ACTIVATING PROTEIN"/>
    <property type="match status" value="1"/>
</dbReference>
<dbReference type="Pfam" id="PF00400">
    <property type="entry name" value="WD40"/>
    <property type="match status" value="7"/>
</dbReference>
<dbReference type="Pfam" id="PF09070">
    <property type="entry name" value="PFU"/>
    <property type="match status" value="1"/>
</dbReference>
<dbReference type="Gene3D" id="3.10.20.870">
    <property type="entry name" value="PFU (PLAA family ubiquitin binding), C-terminal domain"/>
    <property type="match status" value="1"/>
</dbReference>
<keyword evidence="3" id="KW-0963">Cytoplasm</keyword>
<feature type="repeat" description="WD" evidence="6">
    <location>
        <begin position="109"/>
        <end position="140"/>
    </location>
</feature>
<dbReference type="InterPro" id="IPR011989">
    <property type="entry name" value="ARM-like"/>
</dbReference>
<name>A0A1D1W6Z9_RAMVA</name>
<keyword evidence="5" id="KW-0677">Repeat</keyword>
<protein>
    <recommendedName>
        <fullName evidence="11">Phospholipase A-2-activating protein</fullName>
    </recommendedName>
</protein>
<dbReference type="GO" id="GO:0005634">
    <property type="term" value="C:nucleus"/>
    <property type="evidence" value="ECO:0007669"/>
    <property type="project" value="TreeGrafter"/>
</dbReference>
<dbReference type="OrthoDB" id="10265988at2759"/>
<evidence type="ECO:0000256" key="6">
    <source>
        <dbReference type="PROSITE-ProRule" id="PRU00221"/>
    </source>
</evidence>
<feature type="domain" description="PFU" evidence="7">
    <location>
        <begin position="375"/>
        <end position="474"/>
    </location>
</feature>
<sequence length="805" mass="86288">MSGAEESYKLHAVLTGHAGDVRALAATRSSPQTFISGSRDKTCLVWTENEGRFSSTACFKGHQKYVSSVAWLPTNTSYPQGLFLTGSHDKLVEAHNPLSPNPAIPEFTLAGHKDAVSAVAAHESGMILTGSWDCTAILWQDSMRIATLEGHAMAVWAVEFVFSSTADGDVLLATGSADKTVKIWNISGKLIKTLSGHSDVVRGLVSLRSNEVLSCANDATIRHWDIQSGTCRQVHYGHSNYIYSIARLGLDGFVTSSEDASVRVWKEQLADSLQTIRLPARSIWAVAALPNGDIVTGSSDGIIRVFTRDSSRAAGEEIQKAYEAELATMAVDSKEVLEGIKMEDLPTEAALLQPGRKDGQTKIIRRGKDKVEIHNWSASQGCWTKIGDVVGSTGGSQQSSGKTLHQGKEYDYVFNVDFDENKPPVKLPYNLSEDPWMVAQTFLHTQDLPQSYLETVAKFIMQNAPGAGSIPQSATTPSAVYSDPFTGGGRYVAGGFGGGGPATKSALNSDPFTGATSYHTGGAAATVANTSTAPASNDNYPLTEFVGFHTANVEGILKKLLEFTKSQGIELSESTVKELSGLMQKETVSASAPSFEAMNDLGRLLDLPEGKLFPALDLLRLAIRHQAVCDYFCGVERGAFFLDFLLPLVKTNKSAANQQLSLKILSNTFLAGASGHHFLSQQRQKILSAVAESTNSPADKNAQIARITLIVNFAVMLNGRGATEDKLQLLYGLVEMMKVPTAVSDDEALFRAFVALGTLMVGGGDELRGYAAALDVRVVGAALTAGSHDEKVKGIWRALERDLAG</sequence>
<gene>
    <name evidence="9" type="primary">RvY_17083-1</name>
    <name evidence="9" type="synonym">RvY_17083.1</name>
    <name evidence="9" type="ORF">RvY_17083</name>
</gene>
<dbReference type="InterPro" id="IPR019775">
    <property type="entry name" value="WD40_repeat_CS"/>
</dbReference>
<keyword evidence="10" id="KW-1185">Reference proteome</keyword>
<evidence type="ECO:0000259" key="7">
    <source>
        <dbReference type="PROSITE" id="PS51394"/>
    </source>
</evidence>
<feature type="repeat" description="WD" evidence="6">
    <location>
        <begin position="194"/>
        <end position="234"/>
    </location>
</feature>
<comment type="subcellular location">
    <subcellularLocation>
        <location evidence="1">Cytoplasm</location>
    </subcellularLocation>
</comment>
<evidence type="ECO:0000256" key="2">
    <source>
        <dbReference type="ARBA" id="ARBA00008495"/>
    </source>
</evidence>
<dbReference type="Gene3D" id="1.25.10.10">
    <property type="entry name" value="Leucine-rich Repeat Variant"/>
    <property type="match status" value="1"/>
</dbReference>
<dbReference type="Gene3D" id="2.130.10.10">
    <property type="entry name" value="YVTN repeat-like/Quinoprotein amine dehydrogenase"/>
    <property type="match status" value="1"/>
</dbReference>
<dbReference type="InterPro" id="IPR015155">
    <property type="entry name" value="PFU"/>
</dbReference>
<dbReference type="Pfam" id="PF08324">
    <property type="entry name" value="PUL"/>
    <property type="match status" value="1"/>
</dbReference>
<feature type="repeat" description="WD" evidence="6">
    <location>
        <begin position="14"/>
        <end position="56"/>
    </location>
</feature>
<comment type="caution">
    <text evidence="9">The sequence shown here is derived from an EMBL/GenBank/DDBJ whole genome shotgun (WGS) entry which is preliminary data.</text>
</comment>
<dbReference type="AlphaFoldDB" id="A0A1D1W6Z9"/>
<dbReference type="InterPro" id="IPR038122">
    <property type="entry name" value="PFU_sf"/>
</dbReference>
<dbReference type="GO" id="GO:0010992">
    <property type="term" value="P:ubiquitin recycling"/>
    <property type="evidence" value="ECO:0007669"/>
    <property type="project" value="TreeGrafter"/>
</dbReference>
<dbReference type="PANTHER" id="PTHR19849:SF0">
    <property type="entry name" value="PHOSPHOLIPASE A-2-ACTIVATING PROTEIN"/>
    <property type="match status" value="1"/>
</dbReference>
<dbReference type="SMART" id="SM00320">
    <property type="entry name" value="WD40"/>
    <property type="match status" value="7"/>
</dbReference>
<dbReference type="SUPFAM" id="SSF50978">
    <property type="entry name" value="WD40 repeat-like"/>
    <property type="match status" value="1"/>
</dbReference>
<dbReference type="InterPro" id="IPR001680">
    <property type="entry name" value="WD40_rpt"/>
</dbReference>
<dbReference type="PROSITE" id="PS51396">
    <property type="entry name" value="PUL"/>
    <property type="match status" value="1"/>
</dbReference>
<dbReference type="InterPro" id="IPR013535">
    <property type="entry name" value="PUL_dom"/>
</dbReference>
<evidence type="ECO:0008006" key="11">
    <source>
        <dbReference type="Google" id="ProtNLM"/>
    </source>
</evidence>
<dbReference type="CDD" id="cd00200">
    <property type="entry name" value="WD40"/>
    <property type="match status" value="1"/>
</dbReference>
<accession>A0A1D1W6Z9</accession>
<dbReference type="InterPro" id="IPR020472">
    <property type="entry name" value="WD40_PAC1"/>
</dbReference>
<dbReference type="InterPro" id="IPR015943">
    <property type="entry name" value="WD40/YVTN_repeat-like_dom_sf"/>
</dbReference>
<dbReference type="GO" id="GO:0043130">
    <property type="term" value="F:ubiquitin binding"/>
    <property type="evidence" value="ECO:0007669"/>
    <property type="project" value="TreeGrafter"/>
</dbReference>
<evidence type="ECO:0000313" key="10">
    <source>
        <dbReference type="Proteomes" id="UP000186922"/>
    </source>
</evidence>
<feature type="domain" description="PUL" evidence="8">
    <location>
        <begin position="538"/>
        <end position="802"/>
    </location>
</feature>
<evidence type="ECO:0000259" key="8">
    <source>
        <dbReference type="PROSITE" id="PS51396"/>
    </source>
</evidence>
<evidence type="ECO:0000313" key="9">
    <source>
        <dbReference type="EMBL" id="GAV07214.1"/>
    </source>
</evidence>
<comment type="similarity">
    <text evidence="2">Belongs to the WD repeat PLAP family.</text>
</comment>
<dbReference type="GO" id="GO:0005737">
    <property type="term" value="C:cytoplasm"/>
    <property type="evidence" value="ECO:0007669"/>
    <property type="project" value="UniProtKB-SubCell"/>
</dbReference>
<dbReference type="PROSITE" id="PS50082">
    <property type="entry name" value="WD_REPEATS_2"/>
    <property type="match status" value="4"/>
</dbReference>
<dbReference type="PROSITE" id="PS00678">
    <property type="entry name" value="WD_REPEATS_1"/>
    <property type="match status" value="1"/>
</dbReference>
<evidence type="ECO:0000256" key="1">
    <source>
        <dbReference type="ARBA" id="ARBA00004496"/>
    </source>
</evidence>
<dbReference type="PROSITE" id="PS51394">
    <property type="entry name" value="PFU"/>
    <property type="match status" value="1"/>
</dbReference>
<dbReference type="STRING" id="947166.A0A1D1W6Z9"/>
<evidence type="ECO:0000256" key="5">
    <source>
        <dbReference type="ARBA" id="ARBA00022737"/>
    </source>
</evidence>
<feature type="repeat" description="WD" evidence="6">
    <location>
        <begin position="148"/>
        <end position="187"/>
    </location>
</feature>
<dbReference type="Proteomes" id="UP000186922">
    <property type="component" value="Unassembled WGS sequence"/>
</dbReference>
<proteinExistence type="inferred from homology"/>
<dbReference type="PROSITE" id="PS50294">
    <property type="entry name" value="WD_REPEATS_REGION"/>
    <property type="match status" value="1"/>
</dbReference>
<dbReference type="GO" id="GO:0043161">
    <property type="term" value="P:proteasome-mediated ubiquitin-dependent protein catabolic process"/>
    <property type="evidence" value="ECO:0007669"/>
    <property type="project" value="TreeGrafter"/>
</dbReference>
<dbReference type="PRINTS" id="PR00320">
    <property type="entry name" value="GPROTEINBRPT"/>
</dbReference>
<evidence type="ECO:0000256" key="4">
    <source>
        <dbReference type="ARBA" id="ARBA00022574"/>
    </source>
</evidence>
<evidence type="ECO:0000256" key="3">
    <source>
        <dbReference type="ARBA" id="ARBA00022490"/>
    </source>
</evidence>
<keyword evidence="4 6" id="KW-0853">WD repeat</keyword>